<dbReference type="Proteomes" id="UP001500909">
    <property type="component" value="Unassembled WGS sequence"/>
</dbReference>
<dbReference type="EMBL" id="BAAABY010000011">
    <property type="protein sequence ID" value="GAA0454496.1"/>
    <property type="molecule type" value="Genomic_DNA"/>
</dbReference>
<feature type="region of interest" description="Disordered" evidence="1">
    <location>
        <begin position="1"/>
        <end position="20"/>
    </location>
</feature>
<feature type="region of interest" description="Disordered" evidence="1">
    <location>
        <begin position="146"/>
        <end position="172"/>
    </location>
</feature>
<sequence>MKQHRRIGYGPDADPVGQHAGEDLLGRELRRLLTSAERKLLLDHLHGVPLDQLARHNGLTVESVKTLISHLLHRLRTSEHADQLRQELRDRHGPRHSREVWQAAEELPVHWCAAPGCTAQPFTQAAVGRPKKFCSDRCRVAMHRARKRAAEGKLHPMRNARPTQPPKQQRRYRWQDYSAPLPELPAPRSVSAPAAEFLQRHLLYGRRPPVERPETPATFRGTQASRPWSISTDKSSVYPASPSIVVRSHGIGRFGIGLSLVARQGSERARGSAELDGLTNIMERLREPWVPVEPTLTSPLHRPQARCEQWPSLPMPVLPAGARPWKVEAPLPCGPAPSRCSIGRSLLPPLVRRPRRRNRARRAARR</sequence>
<comment type="caution">
    <text evidence="2">The sequence shown here is derived from an EMBL/GenBank/DDBJ whole genome shotgun (WGS) entry which is preliminary data.</text>
</comment>
<feature type="compositionally biased region" description="Polar residues" evidence="1">
    <location>
        <begin position="220"/>
        <end position="233"/>
    </location>
</feature>
<protein>
    <recommendedName>
        <fullName evidence="4">HTH luxR-type domain-containing protein</fullName>
    </recommendedName>
</protein>
<keyword evidence="3" id="KW-1185">Reference proteome</keyword>
<organism evidence="2 3">
    <name type="scientific">Streptomyces olivaceiscleroticus</name>
    <dbReference type="NCBI Taxonomy" id="68245"/>
    <lineage>
        <taxon>Bacteria</taxon>
        <taxon>Bacillati</taxon>
        <taxon>Actinomycetota</taxon>
        <taxon>Actinomycetes</taxon>
        <taxon>Kitasatosporales</taxon>
        <taxon>Streptomycetaceae</taxon>
        <taxon>Streptomyces</taxon>
    </lineage>
</organism>
<gene>
    <name evidence="2" type="ORF">GCM10010361_18210</name>
</gene>
<evidence type="ECO:0000313" key="3">
    <source>
        <dbReference type="Proteomes" id="UP001500909"/>
    </source>
</evidence>
<name>A0ABP3JI91_9ACTN</name>
<proteinExistence type="predicted"/>
<evidence type="ECO:0000313" key="2">
    <source>
        <dbReference type="EMBL" id="GAA0454496.1"/>
    </source>
</evidence>
<evidence type="ECO:0008006" key="4">
    <source>
        <dbReference type="Google" id="ProtNLM"/>
    </source>
</evidence>
<feature type="region of interest" description="Disordered" evidence="1">
    <location>
        <begin position="208"/>
        <end position="233"/>
    </location>
</feature>
<accession>A0ABP3JI91</accession>
<evidence type="ECO:0000256" key="1">
    <source>
        <dbReference type="SAM" id="MobiDB-lite"/>
    </source>
</evidence>
<reference evidence="3" key="1">
    <citation type="journal article" date="2019" name="Int. J. Syst. Evol. Microbiol.">
        <title>The Global Catalogue of Microorganisms (GCM) 10K type strain sequencing project: providing services to taxonomists for standard genome sequencing and annotation.</title>
        <authorList>
            <consortium name="The Broad Institute Genomics Platform"/>
            <consortium name="The Broad Institute Genome Sequencing Center for Infectious Disease"/>
            <person name="Wu L."/>
            <person name="Ma J."/>
        </authorList>
    </citation>
    <scope>NUCLEOTIDE SEQUENCE [LARGE SCALE GENOMIC DNA]</scope>
    <source>
        <strain evidence="3">JCM 4805</strain>
    </source>
</reference>